<feature type="compositionally biased region" description="Low complexity" evidence="1">
    <location>
        <begin position="90"/>
        <end position="101"/>
    </location>
</feature>
<reference evidence="2 3" key="1">
    <citation type="submission" date="2022-12" db="EMBL/GenBank/DDBJ databases">
        <title>Chromosome-level genome of Tegillarca granosa.</title>
        <authorList>
            <person name="Kim J."/>
        </authorList>
    </citation>
    <scope>NUCLEOTIDE SEQUENCE [LARGE SCALE GENOMIC DNA]</scope>
    <source>
        <strain evidence="2">Teg-2019</strain>
        <tissue evidence="2">Adductor muscle</tissue>
    </source>
</reference>
<comment type="caution">
    <text evidence="2">The sequence shown here is derived from an EMBL/GenBank/DDBJ whole genome shotgun (WGS) entry which is preliminary data.</text>
</comment>
<evidence type="ECO:0000256" key="1">
    <source>
        <dbReference type="SAM" id="MobiDB-lite"/>
    </source>
</evidence>
<dbReference type="Proteomes" id="UP001217089">
    <property type="component" value="Unassembled WGS sequence"/>
</dbReference>
<gene>
    <name evidence="2" type="ORF">KUTeg_008026</name>
</gene>
<proteinExistence type="predicted"/>
<feature type="region of interest" description="Disordered" evidence="1">
    <location>
        <begin position="33"/>
        <end position="55"/>
    </location>
</feature>
<name>A0ABQ9FEZ8_TEGGR</name>
<sequence length="304" mass="34618">MDFIQKLRLKVTELLNGLAMAWLNQNLPPDNHRAMPGNVPVRESDPSSPRSEIGFSASLPENMRLLNLDANPCQSEQEKRKSGQEHEDVSSAISSMPPLSSNPETLCSRLRESPQGASAIVTEHGPIQADEPNNEEIAYRCKMIREKAESWMSSSDGIPVDYSELSSSWGSISSSLVPCHTCEIYRQGFPSTESYDFWKSIDNHPNCHTKHFKTLLQRMEEKFPEDKDLLNDKKMKNVIRAILHAEESNDAAEVSLKDYLRLVRFFGPVCEDKNKRCILLLQLKIIIEKSLHQNSDPRRKEKIR</sequence>
<accession>A0ABQ9FEZ8</accession>
<feature type="compositionally biased region" description="Basic and acidic residues" evidence="1">
    <location>
        <begin position="76"/>
        <end position="89"/>
    </location>
</feature>
<keyword evidence="3" id="KW-1185">Reference proteome</keyword>
<dbReference type="EMBL" id="JARBDR010000337">
    <property type="protein sequence ID" value="KAJ8315876.1"/>
    <property type="molecule type" value="Genomic_DNA"/>
</dbReference>
<feature type="region of interest" description="Disordered" evidence="1">
    <location>
        <begin position="74"/>
        <end position="116"/>
    </location>
</feature>
<evidence type="ECO:0000313" key="2">
    <source>
        <dbReference type="EMBL" id="KAJ8315876.1"/>
    </source>
</evidence>
<evidence type="ECO:0000313" key="3">
    <source>
        <dbReference type="Proteomes" id="UP001217089"/>
    </source>
</evidence>
<protein>
    <submittedName>
        <fullName evidence="2">Uncharacterized protein</fullName>
    </submittedName>
</protein>
<organism evidence="2 3">
    <name type="scientific">Tegillarca granosa</name>
    <name type="common">Malaysian cockle</name>
    <name type="synonym">Anadara granosa</name>
    <dbReference type="NCBI Taxonomy" id="220873"/>
    <lineage>
        <taxon>Eukaryota</taxon>
        <taxon>Metazoa</taxon>
        <taxon>Spiralia</taxon>
        <taxon>Lophotrochozoa</taxon>
        <taxon>Mollusca</taxon>
        <taxon>Bivalvia</taxon>
        <taxon>Autobranchia</taxon>
        <taxon>Pteriomorphia</taxon>
        <taxon>Arcoida</taxon>
        <taxon>Arcoidea</taxon>
        <taxon>Arcidae</taxon>
        <taxon>Tegillarca</taxon>
    </lineage>
</organism>